<dbReference type="Pfam" id="PF13181">
    <property type="entry name" value="TPR_8"/>
    <property type="match status" value="1"/>
</dbReference>
<dbReference type="EMBL" id="FNCJ01000001">
    <property type="protein sequence ID" value="SDF98085.1"/>
    <property type="molecule type" value="Genomic_DNA"/>
</dbReference>
<protein>
    <submittedName>
        <fullName evidence="4">Tetratricopeptide (TPR) repeat</fullName>
    </submittedName>
</protein>
<keyword evidence="2 3" id="KW-0802">TPR repeat</keyword>
<proteinExistence type="predicted"/>
<organism evidence="4 5">
    <name type="scientific">Paraburkholderia phenazinium</name>
    <dbReference type="NCBI Taxonomy" id="60549"/>
    <lineage>
        <taxon>Bacteria</taxon>
        <taxon>Pseudomonadati</taxon>
        <taxon>Pseudomonadota</taxon>
        <taxon>Betaproteobacteria</taxon>
        <taxon>Burkholderiales</taxon>
        <taxon>Burkholderiaceae</taxon>
        <taxon>Paraburkholderia</taxon>
    </lineage>
</organism>
<evidence type="ECO:0000256" key="3">
    <source>
        <dbReference type="PROSITE-ProRule" id="PRU00339"/>
    </source>
</evidence>
<dbReference type="Proteomes" id="UP000199706">
    <property type="component" value="Unassembled WGS sequence"/>
</dbReference>
<dbReference type="SMART" id="SM00028">
    <property type="entry name" value="TPR"/>
    <property type="match status" value="4"/>
</dbReference>
<dbReference type="AlphaFoldDB" id="A0A1G7QHZ8"/>
<gene>
    <name evidence="4" type="ORF">SAMN05216466_101771</name>
</gene>
<evidence type="ECO:0000313" key="4">
    <source>
        <dbReference type="EMBL" id="SDF98085.1"/>
    </source>
</evidence>
<feature type="repeat" description="TPR" evidence="3">
    <location>
        <begin position="147"/>
        <end position="180"/>
    </location>
</feature>
<dbReference type="Gene3D" id="1.25.40.10">
    <property type="entry name" value="Tetratricopeptide repeat domain"/>
    <property type="match status" value="1"/>
</dbReference>
<dbReference type="InterPro" id="IPR011990">
    <property type="entry name" value="TPR-like_helical_dom_sf"/>
</dbReference>
<dbReference type="SUPFAM" id="SSF48452">
    <property type="entry name" value="TPR-like"/>
    <property type="match status" value="1"/>
</dbReference>
<reference evidence="4 5" key="1">
    <citation type="submission" date="2016-10" db="EMBL/GenBank/DDBJ databases">
        <authorList>
            <person name="de Groot N.N."/>
        </authorList>
    </citation>
    <scope>NUCLEOTIDE SEQUENCE [LARGE SCALE GENOMIC DNA]</scope>
    <source>
        <strain evidence="4 5">LMG 2247</strain>
    </source>
</reference>
<dbReference type="InterPro" id="IPR052346">
    <property type="entry name" value="O-mannosyl-transferase_TMTC"/>
</dbReference>
<dbReference type="PANTHER" id="PTHR44227:SF3">
    <property type="entry name" value="PROTEIN O-MANNOSYL-TRANSFERASE TMTC4"/>
    <property type="match status" value="1"/>
</dbReference>
<sequence length="424" mass="47761">MSIPSPTSSDELATLHDQPVKACQAGQFDMAKKLLDQIPLRDPEHAALLHTCGTLALKAGELELAKKWIEQSIQIRPDPHVYNILHIAQAKLGAFADAIQNAQHAVALEPNIPEFHYNLAVTLEQQDRIEEAATSYRRTLEIEPGHRAARTRLATLAMGLGATDEAEQHFRHALALTPTDQTIRFGLSQALLTAGRYEEGWSHFEARWTDDVNADRRVHALRHQLPLAQWTGDVPNAANRVEKVHKRGARLVVIPEQGYGDNLQFARYLPLALERFSHVGYICPRALRRLYQESLCSRWPGLVLVDPTRGGPRDWDWHCPLMSLPMAFGTRLDNVPARIPYLYAHTRRAARWGTKLATLPEPNMPRIGLVWGGNSGFPMDRERSLTFTQIASLLPLPNLRWISLQKINDPAKRSDRASHARLID</sequence>
<evidence type="ECO:0000256" key="2">
    <source>
        <dbReference type="ARBA" id="ARBA00022803"/>
    </source>
</evidence>
<dbReference type="Pfam" id="PF14559">
    <property type="entry name" value="TPR_19"/>
    <property type="match status" value="1"/>
</dbReference>
<feature type="repeat" description="TPR" evidence="3">
    <location>
        <begin position="113"/>
        <end position="146"/>
    </location>
</feature>
<accession>A0A1G7QHZ8</accession>
<dbReference type="Pfam" id="PF13432">
    <property type="entry name" value="TPR_16"/>
    <property type="match status" value="1"/>
</dbReference>
<dbReference type="PANTHER" id="PTHR44227">
    <property type="match status" value="1"/>
</dbReference>
<keyword evidence="1" id="KW-0677">Repeat</keyword>
<name>A0A1G7QHZ8_9BURK</name>
<dbReference type="PROSITE" id="PS50005">
    <property type="entry name" value="TPR"/>
    <property type="match status" value="2"/>
</dbReference>
<evidence type="ECO:0000313" key="5">
    <source>
        <dbReference type="Proteomes" id="UP000199706"/>
    </source>
</evidence>
<dbReference type="RefSeq" id="WP_342342384.1">
    <property type="nucleotide sequence ID" value="NZ_FNCJ01000001.1"/>
</dbReference>
<dbReference type="InterPro" id="IPR019734">
    <property type="entry name" value="TPR_rpt"/>
</dbReference>
<evidence type="ECO:0000256" key="1">
    <source>
        <dbReference type="ARBA" id="ARBA00022737"/>
    </source>
</evidence>